<protein>
    <submittedName>
        <fullName evidence="1">Uncharacterized protein</fullName>
    </submittedName>
</protein>
<evidence type="ECO:0000313" key="2">
    <source>
        <dbReference type="Proteomes" id="UP000714275"/>
    </source>
</evidence>
<gene>
    <name evidence="1" type="ORF">EV702DRAFT_940069</name>
</gene>
<proteinExistence type="predicted"/>
<dbReference type="EMBL" id="JABBWD010000031">
    <property type="protein sequence ID" value="KAG1775773.1"/>
    <property type="molecule type" value="Genomic_DNA"/>
</dbReference>
<name>A0A9P7D1J9_9AGAM</name>
<feature type="non-terminal residue" evidence="1">
    <location>
        <position position="1"/>
    </location>
</feature>
<organism evidence="1 2">
    <name type="scientific">Suillus placidus</name>
    <dbReference type="NCBI Taxonomy" id="48579"/>
    <lineage>
        <taxon>Eukaryota</taxon>
        <taxon>Fungi</taxon>
        <taxon>Dikarya</taxon>
        <taxon>Basidiomycota</taxon>
        <taxon>Agaricomycotina</taxon>
        <taxon>Agaricomycetes</taxon>
        <taxon>Agaricomycetidae</taxon>
        <taxon>Boletales</taxon>
        <taxon>Suillineae</taxon>
        <taxon>Suillaceae</taxon>
        <taxon>Suillus</taxon>
    </lineage>
</organism>
<sequence length="104" mass="11714">LARCGCILHHYPENILMPGERRPSLVKSKGIQDLTLCERDILTDALRTNSITVQHITADNAHRAIMASHEPIICGEAPEYDSQNLHGRHAFLNGRINRKGLPRR</sequence>
<accession>A0A9P7D1J9</accession>
<dbReference type="Proteomes" id="UP000714275">
    <property type="component" value="Unassembled WGS sequence"/>
</dbReference>
<evidence type="ECO:0000313" key="1">
    <source>
        <dbReference type="EMBL" id="KAG1775773.1"/>
    </source>
</evidence>
<comment type="caution">
    <text evidence="1">The sequence shown here is derived from an EMBL/GenBank/DDBJ whole genome shotgun (WGS) entry which is preliminary data.</text>
</comment>
<reference evidence="1" key="1">
    <citation type="journal article" date="2020" name="New Phytol.">
        <title>Comparative genomics reveals dynamic genome evolution in host specialist ectomycorrhizal fungi.</title>
        <authorList>
            <person name="Lofgren L.A."/>
            <person name="Nguyen N.H."/>
            <person name="Vilgalys R."/>
            <person name="Ruytinx J."/>
            <person name="Liao H.L."/>
            <person name="Branco S."/>
            <person name="Kuo A."/>
            <person name="LaButti K."/>
            <person name="Lipzen A."/>
            <person name="Andreopoulos W."/>
            <person name="Pangilinan J."/>
            <person name="Riley R."/>
            <person name="Hundley H."/>
            <person name="Na H."/>
            <person name="Barry K."/>
            <person name="Grigoriev I.V."/>
            <person name="Stajich J.E."/>
            <person name="Kennedy P.G."/>
        </authorList>
    </citation>
    <scope>NUCLEOTIDE SEQUENCE</scope>
    <source>
        <strain evidence="1">DOB743</strain>
    </source>
</reference>
<dbReference type="OrthoDB" id="2614496at2759"/>
<dbReference type="AlphaFoldDB" id="A0A9P7D1J9"/>
<keyword evidence="2" id="KW-1185">Reference proteome</keyword>
<feature type="non-terminal residue" evidence="1">
    <location>
        <position position="104"/>
    </location>
</feature>